<dbReference type="InterPro" id="IPR052519">
    <property type="entry name" value="Euk-type_GlcNAc_Kinase"/>
</dbReference>
<sequence length="316" mass="34816">MENLFFIGIDSGGTKTAITVIDKNQNEILSFQTGTGHYLQIGFDGLETLLQEITTKVLTQLNITEKNIGYIFAGIPGYGEIKEDQLKIDAITKKVWNNISFKVGNDMEAGWAGSLACEPGINIIAGTGAIGFGVNSQGLQSRSSGWGPICGDEGSAYWVGKKALEVFTKEADGRYEKTPIYEIFKKELNLKDDFDLIHLIHNQYSLDRGKIAKLSLLVYKAALENDKYALKIFKEAGEEIGLMIKAIINKIDFGNEIIKVSYTGGVFQSGDFIFEPLKNYLKNYGLNAEIIKPKYSAVMGSAIYGLKLYNEKNGGL</sequence>
<dbReference type="OrthoDB" id="9772633at2"/>
<dbReference type="Pfam" id="PF01869">
    <property type="entry name" value="BcrAD_BadFG"/>
    <property type="match status" value="1"/>
</dbReference>
<dbReference type="Proteomes" id="UP000191153">
    <property type="component" value="Unassembled WGS sequence"/>
</dbReference>
<name>A0A1T4L8V7_9FUSO</name>
<evidence type="ECO:0000313" key="2">
    <source>
        <dbReference type="EMBL" id="SJZ51192.1"/>
    </source>
</evidence>
<evidence type="ECO:0000259" key="1">
    <source>
        <dbReference type="Pfam" id="PF01869"/>
    </source>
</evidence>
<keyword evidence="3" id="KW-1185">Reference proteome</keyword>
<organism evidence="2 3">
    <name type="scientific">Cetobacterium ceti</name>
    <dbReference type="NCBI Taxonomy" id="180163"/>
    <lineage>
        <taxon>Bacteria</taxon>
        <taxon>Fusobacteriati</taxon>
        <taxon>Fusobacteriota</taxon>
        <taxon>Fusobacteriia</taxon>
        <taxon>Fusobacteriales</taxon>
        <taxon>Fusobacteriaceae</taxon>
        <taxon>Cetobacterium</taxon>
    </lineage>
</organism>
<dbReference type="Gene3D" id="3.30.420.40">
    <property type="match status" value="2"/>
</dbReference>
<dbReference type="AlphaFoldDB" id="A0A1T4L8V7"/>
<dbReference type="STRING" id="180163.SAMN02745174_00750"/>
<dbReference type="PANTHER" id="PTHR43190:SF3">
    <property type="entry name" value="N-ACETYL-D-GLUCOSAMINE KINASE"/>
    <property type="match status" value="1"/>
</dbReference>
<dbReference type="PANTHER" id="PTHR43190">
    <property type="entry name" value="N-ACETYL-D-GLUCOSAMINE KINASE"/>
    <property type="match status" value="1"/>
</dbReference>
<dbReference type="SUPFAM" id="SSF53067">
    <property type="entry name" value="Actin-like ATPase domain"/>
    <property type="match status" value="2"/>
</dbReference>
<evidence type="ECO:0000313" key="3">
    <source>
        <dbReference type="Proteomes" id="UP000191153"/>
    </source>
</evidence>
<dbReference type="EMBL" id="FUWX01000006">
    <property type="protein sequence ID" value="SJZ51192.1"/>
    <property type="molecule type" value="Genomic_DNA"/>
</dbReference>
<reference evidence="2 3" key="1">
    <citation type="submission" date="2017-02" db="EMBL/GenBank/DDBJ databases">
        <authorList>
            <person name="Peterson S.W."/>
        </authorList>
    </citation>
    <scope>NUCLEOTIDE SEQUENCE [LARGE SCALE GENOMIC DNA]</scope>
    <source>
        <strain evidence="2 3">ATCC 700028</strain>
    </source>
</reference>
<dbReference type="InterPro" id="IPR043129">
    <property type="entry name" value="ATPase_NBD"/>
</dbReference>
<accession>A0A1T4L8V7</accession>
<gene>
    <name evidence="2" type="ORF">SAMN02745174_00750</name>
</gene>
<dbReference type="CDD" id="cd24007">
    <property type="entry name" value="ASKHA_NBD_eukNAGK-like"/>
    <property type="match status" value="1"/>
</dbReference>
<feature type="domain" description="ATPase BadF/BadG/BcrA/BcrD type" evidence="1">
    <location>
        <begin position="7"/>
        <end position="305"/>
    </location>
</feature>
<dbReference type="InterPro" id="IPR002731">
    <property type="entry name" value="ATPase_BadF"/>
</dbReference>
<proteinExistence type="predicted"/>
<protein>
    <submittedName>
        <fullName evidence="2">BadF-type ATPase</fullName>
    </submittedName>
</protein>